<protein>
    <submittedName>
        <fullName evidence="2">Uncharacterized protein</fullName>
    </submittedName>
</protein>
<evidence type="ECO:0000313" key="2">
    <source>
        <dbReference type="EMBL" id="KIJ26595.1"/>
    </source>
</evidence>
<sequence length="227" mass="25284">MPGELLELPGPLGPPDEQLSRQSGRQVTSPGGFRNGGSPLGRSGRLECVYWDLSPFQTGITTLTRPMLKSISRQMYIGFIHVATALNALALQLAHCLDQNLWNATSKRFTKTQVITRDGQGSGPELILYDLQRKQATESARPSQSEYVFRDTPPNLWGHPTSKGEHALKHQPTPDSLVQHEIIMWTIQNTNDPDAITLAAELIPFIFWPPVIEIATVLRQLQYTFDG</sequence>
<dbReference type="Proteomes" id="UP000054279">
    <property type="component" value="Unassembled WGS sequence"/>
</dbReference>
<evidence type="ECO:0000256" key="1">
    <source>
        <dbReference type="SAM" id="MobiDB-lite"/>
    </source>
</evidence>
<reference evidence="2 3" key="1">
    <citation type="submission" date="2014-06" db="EMBL/GenBank/DDBJ databases">
        <title>Evolutionary Origins and Diversification of the Mycorrhizal Mutualists.</title>
        <authorList>
            <consortium name="DOE Joint Genome Institute"/>
            <consortium name="Mycorrhizal Genomics Consortium"/>
            <person name="Kohler A."/>
            <person name="Kuo A."/>
            <person name="Nagy L.G."/>
            <person name="Floudas D."/>
            <person name="Copeland A."/>
            <person name="Barry K.W."/>
            <person name="Cichocki N."/>
            <person name="Veneault-Fourrey C."/>
            <person name="LaButti K."/>
            <person name="Lindquist E.A."/>
            <person name="Lipzen A."/>
            <person name="Lundell T."/>
            <person name="Morin E."/>
            <person name="Murat C."/>
            <person name="Riley R."/>
            <person name="Ohm R."/>
            <person name="Sun H."/>
            <person name="Tunlid A."/>
            <person name="Henrissat B."/>
            <person name="Grigoriev I.V."/>
            <person name="Hibbett D.S."/>
            <person name="Martin F."/>
        </authorList>
    </citation>
    <scope>NUCLEOTIDE SEQUENCE [LARGE SCALE GENOMIC DNA]</scope>
    <source>
        <strain evidence="2 3">SS14</strain>
    </source>
</reference>
<accession>A0A0C9UMS8</accession>
<dbReference type="EMBL" id="KN837363">
    <property type="protein sequence ID" value="KIJ26595.1"/>
    <property type="molecule type" value="Genomic_DNA"/>
</dbReference>
<proteinExistence type="predicted"/>
<feature type="compositionally biased region" description="Low complexity" evidence="1">
    <location>
        <begin position="1"/>
        <end position="10"/>
    </location>
</feature>
<organism evidence="2 3">
    <name type="scientific">Sphaerobolus stellatus (strain SS14)</name>
    <dbReference type="NCBI Taxonomy" id="990650"/>
    <lineage>
        <taxon>Eukaryota</taxon>
        <taxon>Fungi</taxon>
        <taxon>Dikarya</taxon>
        <taxon>Basidiomycota</taxon>
        <taxon>Agaricomycotina</taxon>
        <taxon>Agaricomycetes</taxon>
        <taxon>Phallomycetidae</taxon>
        <taxon>Geastrales</taxon>
        <taxon>Sphaerobolaceae</taxon>
        <taxon>Sphaerobolus</taxon>
    </lineage>
</organism>
<feature type="compositionally biased region" description="Polar residues" evidence="1">
    <location>
        <begin position="20"/>
        <end position="29"/>
    </location>
</feature>
<name>A0A0C9UMS8_SPHS4</name>
<evidence type="ECO:0000313" key="3">
    <source>
        <dbReference type="Proteomes" id="UP000054279"/>
    </source>
</evidence>
<keyword evidence="3" id="KW-1185">Reference proteome</keyword>
<dbReference type="HOGENOM" id="CLU_1220373_0_0_1"/>
<feature type="region of interest" description="Disordered" evidence="1">
    <location>
        <begin position="1"/>
        <end position="40"/>
    </location>
</feature>
<gene>
    <name evidence="2" type="ORF">M422DRAFT_272290</name>
</gene>
<dbReference type="AlphaFoldDB" id="A0A0C9UMS8"/>